<accession>A0AAC9LD53</accession>
<dbReference type="RefSeq" id="WP_083683237.1">
    <property type="nucleotide sequence ID" value="NZ_CP016076.1"/>
</dbReference>
<proteinExistence type="inferred from homology"/>
<dbReference type="PRINTS" id="PR00081">
    <property type="entry name" value="GDHRDH"/>
</dbReference>
<dbReference type="PRINTS" id="PR00080">
    <property type="entry name" value="SDRFAMILY"/>
</dbReference>
<dbReference type="GO" id="GO:0016491">
    <property type="term" value="F:oxidoreductase activity"/>
    <property type="evidence" value="ECO:0007669"/>
    <property type="project" value="UniProtKB-KW"/>
</dbReference>
<comment type="similarity">
    <text evidence="1 4">Belongs to the short-chain dehydrogenases/reductases (SDR) family.</text>
</comment>
<evidence type="ECO:0000313" key="6">
    <source>
        <dbReference type="EMBL" id="APU15131.1"/>
    </source>
</evidence>
<evidence type="ECO:0000256" key="3">
    <source>
        <dbReference type="ARBA" id="ARBA00023002"/>
    </source>
</evidence>
<dbReference type="PANTHER" id="PTHR43490:SF99">
    <property type="entry name" value="SHORT-CHAIN DEHYDROGENASE_REDUCTASE"/>
    <property type="match status" value="1"/>
</dbReference>
<dbReference type="AlphaFoldDB" id="A0AAC9LD53"/>
<dbReference type="PANTHER" id="PTHR43490">
    <property type="entry name" value="(+)-NEOMENTHOL DEHYDROGENASE"/>
    <property type="match status" value="1"/>
</dbReference>
<evidence type="ECO:0000256" key="4">
    <source>
        <dbReference type="RuleBase" id="RU000363"/>
    </source>
</evidence>
<dbReference type="InterPro" id="IPR002347">
    <property type="entry name" value="SDR_fam"/>
</dbReference>
<sequence>MTANRQPAEDGERGPSDSPPPTALITGAAHGLGLEVARQLAATGVRVVIAARDPQRAAEAAHPLDGVDALPVGLDIGSPTSVAGAAEALAAHPGRLDILINNAAASPDRFETATGADLGTAAEVVQVNLFGAWRMTQAFLPLLRRSDHPRIVNVSSGAGSHTDEQYGFPLFGGAAATHGISKAALNGFTAVLAAELADTPVIVNAVCPGVTATQPGAEHLGARPVEDSAPGIVWAATLPDDGPRGGFFRDRQPLGW</sequence>
<keyword evidence="3" id="KW-0560">Oxidoreductase</keyword>
<evidence type="ECO:0000313" key="7">
    <source>
        <dbReference type="Proteomes" id="UP000185511"/>
    </source>
</evidence>
<dbReference type="Pfam" id="PF00106">
    <property type="entry name" value="adh_short"/>
    <property type="match status" value="1"/>
</dbReference>
<protein>
    <submittedName>
        <fullName evidence="6">Uncharacterized protein</fullName>
    </submittedName>
</protein>
<feature type="region of interest" description="Disordered" evidence="5">
    <location>
        <begin position="1"/>
        <end position="22"/>
    </location>
</feature>
<reference evidence="7" key="1">
    <citation type="submission" date="2016-06" db="EMBL/GenBank/DDBJ databases">
        <title>Complete genome sequence of Actinoalloteichus fjordicus DSM 46855 (=ADI127-17), type strain of the new species Actinoalloteichus fjordicus.</title>
        <authorList>
            <person name="Ruckert C."/>
            <person name="Nouioui I."/>
            <person name="Willmese J."/>
            <person name="van Wezel G."/>
            <person name="Klenk H.-P."/>
            <person name="Kalinowski J."/>
            <person name="Zotchev S.B."/>
        </authorList>
    </citation>
    <scope>NUCLEOTIDE SEQUENCE [LARGE SCALE GENOMIC DNA]</scope>
    <source>
        <strain evidence="7">ADI127-7</strain>
    </source>
</reference>
<dbReference type="Gene3D" id="3.40.50.720">
    <property type="entry name" value="NAD(P)-binding Rossmann-like Domain"/>
    <property type="match status" value="1"/>
</dbReference>
<organism evidence="6 7">
    <name type="scientific">Actinoalloteichus fjordicus</name>
    <dbReference type="NCBI Taxonomy" id="1612552"/>
    <lineage>
        <taxon>Bacteria</taxon>
        <taxon>Bacillati</taxon>
        <taxon>Actinomycetota</taxon>
        <taxon>Actinomycetes</taxon>
        <taxon>Pseudonocardiales</taxon>
        <taxon>Pseudonocardiaceae</taxon>
        <taxon>Actinoalloteichus</taxon>
    </lineage>
</organism>
<dbReference type="InterPro" id="IPR036291">
    <property type="entry name" value="NAD(P)-bd_dom_sf"/>
</dbReference>
<keyword evidence="7" id="KW-1185">Reference proteome</keyword>
<dbReference type="Proteomes" id="UP000185511">
    <property type="component" value="Chromosome"/>
</dbReference>
<dbReference type="KEGG" id="acad:UA74_15390"/>
<dbReference type="SUPFAM" id="SSF51735">
    <property type="entry name" value="NAD(P)-binding Rossmann-fold domains"/>
    <property type="match status" value="1"/>
</dbReference>
<evidence type="ECO:0000256" key="2">
    <source>
        <dbReference type="ARBA" id="ARBA00022857"/>
    </source>
</evidence>
<evidence type="ECO:0000256" key="5">
    <source>
        <dbReference type="SAM" id="MobiDB-lite"/>
    </source>
</evidence>
<evidence type="ECO:0000256" key="1">
    <source>
        <dbReference type="ARBA" id="ARBA00006484"/>
    </source>
</evidence>
<dbReference type="EMBL" id="CP016076">
    <property type="protein sequence ID" value="APU15131.1"/>
    <property type="molecule type" value="Genomic_DNA"/>
</dbReference>
<gene>
    <name evidence="6" type="ORF">UA74_15390</name>
</gene>
<name>A0AAC9LD53_9PSEU</name>
<keyword evidence="2" id="KW-0521">NADP</keyword>